<dbReference type="EMBL" id="RDQO01000002">
    <property type="protein sequence ID" value="RMX06456.1"/>
    <property type="molecule type" value="Genomic_DNA"/>
</dbReference>
<dbReference type="Proteomes" id="UP000278006">
    <property type="component" value="Unassembled WGS sequence"/>
</dbReference>
<dbReference type="InterPro" id="IPR018750">
    <property type="entry name" value="DUF2306_membrane"/>
</dbReference>
<organism evidence="2 3">
    <name type="scientific">Corticibacter populi</name>
    <dbReference type="NCBI Taxonomy" id="1550736"/>
    <lineage>
        <taxon>Bacteria</taxon>
        <taxon>Pseudomonadati</taxon>
        <taxon>Pseudomonadota</taxon>
        <taxon>Betaproteobacteria</taxon>
        <taxon>Burkholderiales</taxon>
        <taxon>Comamonadaceae</taxon>
        <taxon>Corticibacter</taxon>
    </lineage>
</organism>
<reference evidence="2 3" key="1">
    <citation type="submission" date="2018-10" db="EMBL/GenBank/DDBJ databases">
        <title>Draft genome of Cortibacter populi DSM10536.</title>
        <authorList>
            <person name="Bernier A.-M."/>
            <person name="Bernard K."/>
        </authorList>
    </citation>
    <scope>NUCLEOTIDE SEQUENCE [LARGE SCALE GENOMIC DNA]</scope>
    <source>
        <strain evidence="2 3">DSM 105136</strain>
    </source>
</reference>
<dbReference type="Pfam" id="PF10067">
    <property type="entry name" value="DUF2306"/>
    <property type="match status" value="1"/>
</dbReference>
<keyword evidence="1" id="KW-1133">Transmembrane helix</keyword>
<evidence type="ECO:0000313" key="2">
    <source>
        <dbReference type="EMBL" id="RMX06456.1"/>
    </source>
</evidence>
<keyword evidence="3" id="KW-1185">Reference proteome</keyword>
<sequence length="127" mass="13557">MQRTASMVFVHLIAATFAILTGLAQLLRPKGTARHRRTGHVWTLAMTVACLSSFGIPGTPRLIFGLGPLHVLSAWTLACLAISITAARRGRMALHRNFAIGAFTGLFIAGMAALAMPGRLLHGWLIG</sequence>
<evidence type="ECO:0000313" key="3">
    <source>
        <dbReference type="Proteomes" id="UP000278006"/>
    </source>
</evidence>
<protein>
    <submittedName>
        <fullName evidence="2">DUF2306 domain-containing protein</fullName>
    </submittedName>
</protein>
<feature type="transmembrane region" description="Helical" evidence="1">
    <location>
        <begin position="98"/>
        <end position="116"/>
    </location>
</feature>
<feature type="transmembrane region" description="Helical" evidence="1">
    <location>
        <begin position="62"/>
        <end position="86"/>
    </location>
</feature>
<accession>A0A3M6QTW5</accession>
<feature type="transmembrane region" description="Helical" evidence="1">
    <location>
        <begin position="6"/>
        <end position="27"/>
    </location>
</feature>
<dbReference type="AlphaFoldDB" id="A0A3M6QTW5"/>
<proteinExistence type="predicted"/>
<keyword evidence="1" id="KW-0472">Membrane</keyword>
<comment type="caution">
    <text evidence="2">The sequence shown here is derived from an EMBL/GenBank/DDBJ whole genome shotgun (WGS) entry which is preliminary data.</text>
</comment>
<dbReference type="OrthoDB" id="3749011at2"/>
<feature type="transmembrane region" description="Helical" evidence="1">
    <location>
        <begin position="39"/>
        <end position="56"/>
    </location>
</feature>
<gene>
    <name evidence="2" type="ORF">D8I35_07960</name>
</gene>
<evidence type="ECO:0000256" key="1">
    <source>
        <dbReference type="SAM" id="Phobius"/>
    </source>
</evidence>
<name>A0A3M6QTW5_9BURK</name>
<keyword evidence="1" id="KW-0812">Transmembrane</keyword>